<dbReference type="EMBL" id="FNFM01000002">
    <property type="protein sequence ID" value="SDJ88407.1"/>
    <property type="molecule type" value="Genomic_DNA"/>
</dbReference>
<dbReference type="InterPro" id="IPR012296">
    <property type="entry name" value="Nuclease_put_TT1808"/>
</dbReference>
<keyword evidence="2" id="KW-0378">Hydrolase</keyword>
<protein>
    <submittedName>
        <fullName evidence="2">Putative restriction endonuclease</fullName>
    </submittedName>
</protein>
<sequence>MSAVVAEGVIPVAAPAHDTGAFDLLVELRGVWTPDLADRYLPIPGMPPVKYECQDGHLIVSPYGGSANTYATYRMLTLMEPPARGLGCRVYPTLNVQLGINRWIQPDFAVLREPARGGVWIPATRALLLGECVSPFSRVADRIDKPAMCAEAGIAYFMRVEVSYAKKHAEVVLLRLGENGAYKVHAKALAGDTFETREPFPLRFDPAELLED</sequence>
<name>A0A1G8XDF0_ACTMZ</name>
<dbReference type="InterPro" id="IPR011335">
    <property type="entry name" value="Restrct_endonuc-II-like"/>
</dbReference>
<evidence type="ECO:0000259" key="1">
    <source>
        <dbReference type="Pfam" id="PF05685"/>
    </source>
</evidence>
<keyword evidence="2" id="KW-0255">Endonuclease</keyword>
<dbReference type="Proteomes" id="UP000199213">
    <property type="component" value="Unassembled WGS sequence"/>
</dbReference>
<keyword evidence="2" id="KW-0540">Nuclease</keyword>
<evidence type="ECO:0000313" key="3">
    <source>
        <dbReference type="Proteomes" id="UP000199213"/>
    </source>
</evidence>
<dbReference type="AlphaFoldDB" id="A0A1G8XDF0"/>
<dbReference type="Pfam" id="PF05685">
    <property type="entry name" value="Uma2"/>
    <property type="match status" value="1"/>
</dbReference>
<accession>A0A1G8XDF0</accession>
<dbReference type="GO" id="GO:0004519">
    <property type="term" value="F:endonuclease activity"/>
    <property type="evidence" value="ECO:0007669"/>
    <property type="project" value="UniProtKB-KW"/>
</dbReference>
<dbReference type="InterPro" id="IPR008538">
    <property type="entry name" value="Uma2"/>
</dbReference>
<reference evidence="3" key="1">
    <citation type="submission" date="2016-10" db="EMBL/GenBank/DDBJ databases">
        <authorList>
            <person name="Varghese N."/>
            <person name="Submissions S."/>
        </authorList>
    </citation>
    <scope>NUCLEOTIDE SEQUENCE [LARGE SCALE GENOMIC DNA]</scope>
    <source>
        <strain evidence="3">DSM 45460</strain>
    </source>
</reference>
<evidence type="ECO:0000313" key="2">
    <source>
        <dbReference type="EMBL" id="SDJ88407.1"/>
    </source>
</evidence>
<gene>
    <name evidence="2" type="ORF">SAMN04487820_102514</name>
</gene>
<dbReference type="Gene3D" id="3.90.1570.10">
    <property type="entry name" value="tt1808, chain A"/>
    <property type="match status" value="1"/>
</dbReference>
<keyword evidence="3" id="KW-1185">Reference proteome</keyword>
<organism evidence="2 3">
    <name type="scientific">Actinopolyspora mzabensis</name>
    <dbReference type="NCBI Taxonomy" id="995066"/>
    <lineage>
        <taxon>Bacteria</taxon>
        <taxon>Bacillati</taxon>
        <taxon>Actinomycetota</taxon>
        <taxon>Actinomycetes</taxon>
        <taxon>Actinopolysporales</taxon>
        <taxon>Actinopolysporaceae</taxon>
        <taxon>Actinopolyspora</taxon>
    </lineage>
</organism>
<feature type="domain" description="Putative restriction endonuclease" evidence="1">
    <location>
        <begin position="40"/>
        <end position="201"/>
    </location>
</feature>
<proteinExistence type="predicted"/>
<dbReference type="SUPFAM" id="SSF52980">
    <property type="entry name" value="Restriction endonuclease-like"/>
    <property type="match status" value="1"/>
</dbReference>